<gene>
    <name evidence="4" type="ORF">AFIC_002765</name>
</gene>
<dbReference type="EMBL" id="CP113162">
    <property type="protein sequence ID" value="WEF51192.1"/>
    <property type="molecule type" value="Genomic_DNA"/>
</dbReference>
<keyword evidence="5" id="KW-1185">Reference proteome</keyword>
<dbReference type="PANTHER" id="PTHR33121">
    <property type="entry name" value="CYCLIC DI-GMP PHOSPHODIESTERASE PDEF"/>
    <property type="match status" value="1"/>
</dbReference>
<evidence type="ECO:0000256" key="1">
    <source>
        <dbReference type="SAM" id="MobiDB-lite"/>
    </source>
</evidence>
<dbReference type="InterPro" id="IPR050706">
    <property type="entry name" value="Cyclic-di-GMP_PDE-like"/>
</dbReference>
<dbReference type="PROSITE" id="PS50883">
    <property type="entry name" value="EAL"/>
    <property type="match status" value="1"/>
</dbReference>
<dbReference type="CDD" id="cd01948">
    <property type="entry name" value="EAL"/>
    <property type="match status" value="1"/>
</dbReference>
<evidence type="ECO:0000259" key="3">
    <source>
        <dbReference type="PROSITE" id="PS50883"/>
    </source>
</evidence>
<dbReference type="Pfam" id="PF00563">
    <property type="entry name" value="EAL"/>
    <property type="match status" value="1"/>
</dbReference>
<dbReference type="InterPro" id="IPR035919">
    <property type="entry name" value="EAL_sf"/>
</dbReference>
<dbReference type="Proteomes" id="UP001213907">
    <property type="component" value="Chromosome"/>
</dbReference>
<dbReference type="RefSeq" id="WP_275246801.1">
    <property type="nucleotide sequence ID" value="NZ_BAABDX010000001.1"/>
</dbReference>
<feature type="region of interest" description="Disordered" evidence="1">
    <location>
        <begin position="430"/>
        <end position="451"/>
    </location>
</feature>
<dbReference type="SUPFAM" id="SSF141868">
    <property type="entry name" value="EAL domain-like"/>
    <property type="match status" value="1"/>
</dbReference>
<dbReference type="Gene3D" id="3.20.20.450">
    <property type="entry name" value="EAL domain"/>
    <property type="match status" value="1"/>
</dbReference>
<organism evidence="4 5">
    <name type="scientific">Afipia carboxydohydrogena</name>
    <name type="common">Pseudomonas carboxydohydrogena</name>
    <dbReference type="NCBI Taxonomy" id="290"/>
    <lineage>
        <taxon>Bacteria</taxon>
        <taxon>Pseudomonadati</taxon>
        <taxon>Pseudomonadota</taxon>
        <taxon>Alphaproteobacteria</taxon>
        <taxon>Hyphomicrobiales</taxon>
        <taxon>Nitrobacteraceae</taxon>
        <taxon>Afipia</taxon>
    </lineage>
</organism>
<sequence length="477" mass="51106">MVRVSTIFIAICMVLIAASLGLILYAMTGLSMRESALVALAALVCLILYNAISVRIRRGTGASGQIADLSRGTADLARQVAEYGRRMALIESRLASADNVAQDRARAVMGEIGELGVMIKHLAGSVATHDELLTSATSLTAAHHPSQPQMTDAPQTQPVEPVHAAEPPVPVALQAAAEAISNLPDMLAAIKSAADANRIDLYLQPIVSLPQRKVRFYEAVSRLRDEKDHVFTAGQFIDIAEASGIIGQIDYTVLFRCVQVLRRLQVRTKDVGMFCNISGATLASPDIFGECIAFLEANRALAPSLVLEFKQSAFRSLGPVEIEHLAALKRLGFQFSIDNIADLKIDGRELADRGVRYIKVPAPLLLDQKEAAASDIHTADLTSLLTRFGIDLIAEKIEGERSVADLLDYDVRFGQGFLFSAPRPLRPEAAVPTPVAASRQSKAPLPPPAEPAAIAARAAAETRLSGTAALARRIAQS</sequence>
<proteinExistence type="predicted"/>
<keyword evidence="2" id="KW-0472">Membrane</keyword>
<reference evidence="4 5" key="1">
    <citation type="submission" date="2022-11" db="EMBL/GenBank/DDBJ databases">
        <authorList>
            <person name="Siebert D."/>
            <person name="Busche T."/>
            <person name="Saydam E."/>
            <person name="Kalinowski J."/>
            <person name="Ruckert C."/>
            <person name="Blombach B."/>
        </authorList>
    </citation>
    <scope>NUCLEOTIDE SEQUENCE [LARGE SCALE GENOMIC DNA]</scope>
    <source>
        <strain evidence="4 5">DSM 1083</strain>
    </source>
</reference>
<dbReference type="InterPro" id="IPR001633">
    <property type="entry name" value="EAL_dom"/>
</dbReference>
<keyword evidence="2" id="KW-0812">Transmembrane</keyword>
<name>A0ABY8BS01_AFICR</name>
<evidence type="ECO:0000256" key="2">
    <source>
        <dbReference type="SAM" id="Phobius"/>
    </source>
</evidence>
<keyword evidence="2" id="KW-1133">Transmembrane helix</keyword>
<dbReference type="PANTHER" id="PTHR33121:SF79">
    <property type="entry name" value="CYCLIC DI-GMP PHOSPHODIESTERASE PDED-RELATED"/>
    <property type="match status" value="1"/>
</dbReference>
<feature type="transmembrane region" description="Helical" evidence="2">
    <location>
        <begin position="35"/>
        <end position="52"/>
    </location>
</feature>
<evidence type="ECO:0000313" key="5">
    <source>
        <dbReference type="Proteomes" id="UP001213907"/>
    </source>
</evidence>
<protein>
    <submittedName>
        <fullName evidence="4">EAL domain-containing protein</fullName>
    </submittedName>
</protein>
<feature type="transmembrane region" description="Helical" evidence="2">
    <location>
        <begin position="6"/>
        <end position="28"/>
    </location>
</feature>
<dbReference type="SMART" id="SM00052">
    <property type="entry name" value="EAL"/>
    <property type="match status" value="1"/>
</dbReference>
<accession>A0ABY8BS01</accession>
<feature type="domain" description="EAL" evidence="3">
    <location>
        <begin position="183"/>
        <end position="436"/>
    </location>
</feature>
<evidence type="ECO:0000313" key="4">
    <source>
        <dbReference type="EMBL" id="WEF51192.1"/>
    </source>
</evidence>